<sequence>MTTRYVLAPGRPVLLRPDGAVQVGWDPRRAVLVRPPEPITQAQLADLLHTLQGGASRDELATAATEFDAAEAVDELIAALTDAGLVTAATPHPSRTPSVRIHGRGPLSELLTSALRCSGALVRHTSRPHASAVPEATDLVVLADYQVTEPRVLRELHEAAVAHLPVRLRDGAGLVGPLVIPGLTSCLHCADLHRRDRDAAWPALAAQLRGTVGTAGRATILATAALALRQIDLVIQAVREAGDSRRAPQPPPTLNTTLELDADGYSISARRWSRHPECPC</sequence>
<name>A0A100W5C7_9MYCO</name>
<comment type="caution">
    <text evidence="1">The sequence shown here is derived from an EMBL/GenBank/DDBJ whole genome shotgun (WGS) entry which is preliminary data.</text>
</comment>
<evidence type="ECO:0000313" key="2">
    <source>
        <dbReference type="Proteomes" id="UP000069620"/>
    </source>
</evidence>
<dbReference type="STRING" id="146020.RMCB_6013"/>
<dbReference type="AlphaFoldDB" id="A0A100W5C7"/>
<evidence type="ECO:0000313" key="1">
    <source>
        <dbReference type="EMBL" id="GAS91917.1"/>
    </source>
</evidence>
<dbReference type="Gene3D" id="3.40.50.720">
    <property type="entry name" value="NAD(P)-binding Rossmann-like Domain"/>
    <property type="match status" value="1"/>
</dbReference>
<proteinExistence type="predicted"/>
<dbReference type="EMBL" id="BCSX01000051">
    <property type="protein sequence ID" value="GAS91917.1"/>
    <property type="molecule type" value="Genomic_DNA"/>
</dbReference>
<dbReference type="Proteomes" id="UP000069620">
    <property type="component" value="Unassembled WGS sequence"/>
</dbReference>
<protein>
    <recommendedName>
        <fullName evidence="3">Cyclodehydratase</fullName>
    </recommendedName>
</protein>
<dbReference type="NCBIfam" id="TIGR03882">
    <property type="entry name" value="cyclo_dehyd_2"/>
    <property type="match status" value="1"/>
</dbReference>
<dbReference type="OrthoDB" id="4426339at2"/>
<gene>
    <name evidence="1" type="ORF">RMCB_6013</name>
</gene>
<dbReference type="RefSeq" id="WP_062831656.1">
    <property type="nucleotide sequence ID" value="NZ_BCSX01000051.1"/>
</dbReference>
<reference evidence="2" key="2">
    <citation type="submission" date="2016-02" db="EMBL/GenBank/DDBJ databases">
        <title>Draft genome sequence of five rapidly growing Mycobacterium species.</title>
        <authorList>
            <person name="Katahira K."/>
            <person name="Gotou Y."/>
            <person name="Iida K."/>
            <person name="Ogura Y."/>
            <person name="Hayashi T."/>
        </authorList>
    </citation>
    <scope>NUCLEOTIDE SEQUENCE [LARGE SCALE GENOMIC DNA]</scope>
    <source>
        <strain evidence="2">JCM15654</strain>
    </source>
</reference>
<dbReference type="InterPro" id="IPR022291">
    <property type="entry name" value="Bacteriocin_synth_cyclodeHase"/>
</dbReference>
<evidence type="ECO:0008006" key="3">
    <source>
        <dbReference type="Google" id="ProtNLM"/>
    </source>
</evidence>
<organism evidence="1 2">
    <name type="scientific">Mycolicibacterium brisbanense</name>
    <dbReference type="NCBI Taxonomy" id="146020"/>
    <lineage>
        <taxon>Bacteria</taxon>
        <taxon>Bacillati</taxon>
        <taxon>Actinomycetota</taxon>
        <taxon>Actinomycetes</taxon>
        <taxon>Mycobacteriales</taxon>
        <taxon>Mycobacteriaceae</taxon>
        <taxon>Mycolicibacterium</taxon>
    </lineage>
</organism>
<keyword evidence="2" id="KW-1185">Reference proteome</keyword>
<accession>A0A100W5C7</accession>
<reference evidence="2" key="1">
    <citation type="journal article" date="2016" name="Genome Announc.">
        <title>Draft Genome Sequences of Five Rapidly Growing Mycobacterium Species, M. thermoresistibile, M. fortuitum subsp. acetamidolyticum, M. canariasense, M. brisbanense, and M. novocastrense.</title>
        <authorList>
            <person name="Katahira K."/>
            <person name="Ogura Y."/>
            <person name="Gotoh Y."/>
            <person name="Hayashi T."/>
        </authorList>
    </citation>
    <scope>NUCLEOTIDE SEQUENCE [LARGE SCALE GENOMIC DNA]</scope>
    <source>
        <strain evidence="2">JCM15654</strain>
    </source>
</reference>